<dbReference type="Proteomes" id="UP000242770">
    <property type="component" value="Unassembled WGS sequence"/>
</dbReference>
<sequence length="86" mass="8710">MLQASTFSSCSDLADVRLLNYLWTARPTASLPSASNVTSHLATTTDATGSSTQAVGAASSSIPLVLLAQTTEMLGLASASDALHPS</sequence>
<name>A0A0F7SE07_9BASI</name>
<proteinExistence type="predicted"/>
<gene>
    <name evidence="1" type="primary">SSCI83880.1</name>
</gene>
<dbReference type="AlphaFoldDB" id="A0A0F7SE07"/>
<reference evidence="2" key="1">
    <citation type="submission" date="2014-06" db="EMBL/GenBank/DDBJ databases">
        <authorList>
            <person name="Berkman P.J."/>
        </authorList>
    </citation>
    <scope>NUCLEOTIDE SEQUENCE [LARGE SCALE GENOMIC DNA]</scope>
</reference>
<organism evidence="1 2">
    <name type="scientific">Sporisorium scitamineum</name>
    <dbReference type="NCBI Taxonomy" id="49012"/>
    <lineage>
        <taxon>Eukaryota</taxon>
        <taxon>Fungi</taxon>
        <taxon>Dikarya</taxon>
        <taxon>Basidiomycota</taxon>
        <taxon>Ustilaginomycotina</taxon>
        <taxon>Ustilaginomycetes</taxon>
        <taxon>Ustilaginales</taxon>
        <taxon>Ustilaginaceae</taxon>
        <taxon>Sporisorium</taxon>
    </lineage>
</organism>
<keyword evidence="2" id="KW-1185">Reference proteome</keyword>
<evidence type="ECO:0000313" key="1">
    <source>
        <dbReference type="EMBL" id="CDW99753.1"/>
    </source>
</evidence>
<accession>A0A0F7SE07</accession>
<dbReference type="EMBL" id="CCFA01005094">
    <property type="protein sequence ID" value="CDW99753.1"/>
    <property type="molecule type" value="Genomic_DNA"/>
</dbReference>
<protein>
    <submittedName>
        <fullName evidence="1">Uncharacterized protein</fullName>
    </submittedName>
</protein>
<evidence type="ECO:0000313" key="2">
    <source>
        <dbReference type="Proteomes" id="UP000242770"/>
    </source>
</evidence>